<evidence type="ECO:0000313" key="12">
    <source>
        <dbReference type="EMBL" id="ANZ77877.1"/>
    </source>
</evidence>
<evidence type="ECO:0000256" key="5">
    <source>
        <dbReference type="ARBA" id="ARBA00022502"/>
    </source>
</evidence>
<evidence type="ECO:0000256" key="11">
    <source>
        <dbReference type="RuleBase" id="RU366056"/>
    </source>
</evidence>
<comment type="subcellular location">
    <subcellularLocation>
        <location evidence="11">Endoplasmic reticulum membrane</location>
        <topology evidence="11">Single-pass membrane protein</topology>
    </subcellularLocation>
    <subcellularLocation>
        <location evidence="1">Endoplasmic reticulum membrane</location>
        <topology evidence="1">Single-pass type III membrane protein</topology>
    </subcellularLocation>
</comment>
<evidence type="ECO:0000256" key="4">
    <source>
        <dbReference type="ARBA" id="ARBA00020410"/>
    </source>
</evidence>
<dbReference type="AlphaFoldDB" id="A0A1B2JIJ6"/>
<evidence type="ECO:0000256" key="6">
    <source>
        <dbReference type="ARBA" id="ARBA00022692"/>
    </source>
</evidence>
<keyword evidence="6" id="KW-0812">Transmembrane</keyword>
<keyword evidence="8" id="KW-1133">Transmembrane helix</keyword>
<dbReference type="Proteomes" id="UP000094565">
    <property type="component" value="Chromosome 4"/>
</dbReference>
<dbReference type="SMART" id="SM00780">
    <property type="entry name" value="PIG-X"/>
    <property type="match status" value="1"/>
</dbReference>
<dbReference type="GO" id="GO:1990529">
    <property type="term" value="C:glycosylphosphatidylinositol-mannosyltransferase I complex"/>
    <property type="evidence" value="ECO:0007669"/>
    <property type="project" value="TreeGrafter"/>
</dbReference>
<comment type="similarity">
    <text evidence="3 11">Belongs to the PIGX family.</text>
</comment>
<comment type="function">
    <text evidence="11">Required for proper folding and/or the stability of a subset of proteins in the endoplasmic reticulum. Component of glycosylphosphatidylinositol-mannosyltransferase 1 which transfers the first of the 4 mannoses in the GPI-anchor precursors during GPI-anchor biosynthesis. Probably acts by stabilizing the mannosyltransferase GPI14.</text>
</comment>
<dbReference type="UniPathway" id="UPA00196"/>
<dbReference type="GO" id="GO:0000030">
    <property type="term" value="F:mannosyltransferase activity"/>
    <property type="evidence" value="ECO:0007669"/>
    <property type="project" value="TreeGrafter"/>
</dbReference>
<evidence type="ECO:0000256" key="10">
    <source>
        <dbReference type="ARBA" id="ARBA00023180"/>
    </source>
</evidence>
<dbReference type="PANTHER" id="PTHR28533:SF1">
    <property type="entry name" value="PROTEIN PBN1"/>
    <property type="match status" value="1"/>
</dbReference>
<evidence type="ECO:0000256" key="7">
    <source>
        <dbReference type="ARBA" id="ARBA00022824"/>
    </source>
</evidence>
<keyword evidence="7 11" id="KW-0256">Endoplasmic reticulum</keyword>
<comment type="pathway">
    <text evidence="2 11">Glycolipid biosynthesis; glycosylphosphatidylinositol-anchor biosynthesis.</text>
</comment>
<dbReference type="GO" id="GO:0006506">
    <property type="term" value="P:GPI anchor biosynthetic process"/>
    <property type="evidence" value="ECO:0007669"/>
    <property type="project" value="UniProtKB-UniPathway"/>
</dbReference>
<sequence>MERRVTFYAREQLKADEFYNLFSPEKTEITISESKDVPISIQYRLTLPKELYPPLESIVESVASFRITYRNEELADESENMFCGHLASGFNAYFVPLTRDLGEMLSIADKIGSQFGAQGDEFIVTPFSVNYHKKNIDNYDLLPLLDLLRKLKIEEVHGLDIQLIDSKVLIDVSYLLKSTMNIKEEDGIQTEVAILHLDEKLSDIQNYALKGVRFQYPAVEGPAGKGLETLFQVIPRHRFLPAEISFKGTLEHVGLHPKLKLSGLENAKPPFIQEGESLCRLFYYTPLSKHSFIDRYMIQDQSENVNLVAGFGEMNLEKPEWAVRKWGSEYLMEILNYKEGGALIPFHLRYGNVAKDAQYSEIDFELGDLFYACDSTDIQEQAVLDRNVFQKRSLGYERYFDNKTLFYHAKGHWENNSDVYEVPIGDSNYAKHIDIATLSLVGLGAMYLISCL</sequence>
<evidence type="ECO:0000256" key="1">
    <source>
        <dbReference type="ARBA" id="ARBA00004643"/>
    </source>
</evidence>
<keyword evidence="13" id="KW-1185">Reference proteome</keyword>
<dbReference type="InterPro" id="IPR042322">
    <property type="entry name" value="Pbn1"/>
</dbReference>
<dbReference type="GO" id="GO:0005789">
    <property type="term" value="C:endoplasmic reticulum membrane"/>
    <property type="evidence" value="ECO:0007669"/>
    <property type="project" value="UniProtKB-SubCell"/>
</dbReference>
<dbReference type="InterPro" id="IPR013233">
    <property type="entry name" value="PIG-X/PBN1"/>
</dbReference>
<dbReference type="Pfam" id="PF08320">
    <property type="entry name" value="PIG-X"/>
    <property type="match status" value="1"/>
</dbReference>
<dbReference type="EMBL" id="CP014587">
    <property type="protein sequence ID" value="ANZ77877.1"/>
    <property type="molecule type" value="Genomic_DNA"/>
</dbReference>
<gene>
    <name evidence="12" type="primary">PBN1</name>
    <name evidence="12" type="ORF">ATY40_BA7504881</name>
</gene>
<evidence type="ECO:0000256" key="9">
    <source>
        <dbReference type="ARBA" id="ARBA00023136"/>
    </source>
</evidence>
<proteinExistence type="inferred from homology"/>
<evidence type="ECO:0000256" key="3">
    <source>
        <dbReference type="ARBA" id="ARBA00010345"/>
    </source>
</evidence>
<dbReference type="PANTHER" id="PTHR28533">
    <property type="entry name" value="PROTEIN PBN1"/>
    <property type="match status" value="1"/>
</dbReference>
<evidence type="ECO:0000256" key="2">
    <source>
        <dbReference type="ARBA" id="ARBA00004687"/>
    </source>
</evidence>
<evidence type="ECO:0000256" key="8">
    <source>
        <dbReference type="ARBA" id="ARBA00022989"/>
    </source>
</evidence>
<keyword evidence="10" id="KW-0325">Glycoprotein</keyword>
<evidence type="ECO:0000313" key="13">
    <source>
        <dbReference type="Proteomes" id="UP000094565"/>
    </source>
</evidence>
<keyword evidence="9" id="KW-0472">Membrane</keyword>
<reference evidence="12 13" key="1">
    <citation type="submission" date="2016-02" db="EMBL/GenBank/DDBJ databases">
        <title>Comparative genomic and transcriptomic foundation for Pichia pastoris.</title>
        <authorList>
            <person name="Love K.R."/>
            <person name="Shah K.A."/>
            <person name="Whittaker C.A."/>
            <person name="Wu J."/>
            <person name="Bartlett M.C."/>
            <person name="Ma D."/>
            <person name="Leeson R.L."/>
            <person name="Priest M."/>
            <person name="Young S.K."/>
            <person name="Love J.C."/>
        </authorList>
    </citation>
    <scope>NUCLEOTIDE SEQUENCE [LARGE SCALE GENOMIC DNA]</scope>
    <source>
        <strain evidence="12 13">ATCC 28485</strain>
    </source>
</reference>
<organism evidence="12 13">
    <name type="scientific">Komagataella pastoris</name>
    <name type="common">Yeast</name>
    <name type="synonym">Pichia pastoris</name>
    <dbReference type="NCBI Taxonomy" id="4922"/>
    <lineage>
        <taxon>Eukaryota</taxon>
        <taxon>Fungi</taxon>
        <taxon>Dikarya</taxon>
        <taxon>Ascomycota</taxon>
        <taxon>Saccharomycotina</taxon>
        <taxon>Pichiomycetes</taxon>
        <taxon>Pichiales</taxon>
        <taxon>Pichiaceae</taxon>
        <taxon>Komagataella</taxon>
    </lineage>
</organism>
<accession>A0A1B2JIJ6</accession>
<name>A0A1B2JIJ6_PICPA</name>
<dbReference type="OrthoDB" id="5546453at2759"/>
<keyword evidence="5 11" id="KW-0337">GPI-anchor biosynthesis</keyword>
<protein>
    <recommendedName>
        <fullName evidence="4 11">Protein PBN1</fullName>
    </recommendedName>
</protein>